<proteinExistence type="predicted"/>
<dbReference type="EMBL" id="JADJMH010000009">
    <property type="protein sequence ID" value="MBK7675272.1"/>
    <property type="molecule type" value="Genomic_DNA"/>
</dbReference>
<dbReference type="GO" id="GO:0030246">
    <property type="term" value="F:carbohydrate binding"/>
    <property type="evidence" value="ECO:0007669"/>
    <property type="project" value="InterPro"/>
</dbReference>
<dbReference type="NCBIfam" id="TIGR02595">
    <property type="entry name" value="PEP_CTERM"/>
    <property type="match status" value="1"/>
</dbReference>
<sequence length="216" mass="21864">MKKTLSALAVALAATTYLPQAQAQSSTTLSFTLSPVTDVAFGGAVGVDIFVSGLTQAVGAFAFDLNYDSSRMSLGSFVADPDTKMGDALNPAWDLSPIPSGSPVNFTVLTGFLPGDEATLAGLQGTGFRLGRADFTALSNAGYADFGLSGISLSDYEGTGTIPVTGPQGAQLCVSPNGTTGACATTTPVPEPTMALLAGIALGGLFLSRRRQQKAA</sequence>
<evidence type="ECO:0000313" key="3">
    <source>
        <dbReference type="Proteomes" id="UP000697998"/>
    </source>
</evidence>
<dbReference type="Proteomes" id="UP000697998">
    <property type="component" value="Unassembled WGS sequence"/>
</dbReference>
<feature type="signal peptide" evidence="1">
    <location>
        <begin position="1"/>
        <end position="23"/>
    </location>
</feature>
<accession>A0A935PZP0</accession>
<comment type="caution">
    <text evidence="2">The sequence shown here is derived from an EMBL/GenBank/DDBJ whole genome shotgun (WGS) entry which is preliminary data.</text>
</comment>
<dbReference type="SUPFAM" id="SSF49384">
    <property type="entry name" value="Carbohydrate-binding domain"/>
    <property type="match status" value="1"/>
</dbReference>
<dbReference type="InterPro" id="IPR008965">
    <property type="entry name" value="CBM2/CBM3_carb-bd_dom_sf"/>
</dbReference>
<gene>
    <name evidence="2" type="ORF">IPJ27_11225</name>
</gene>
<feature type="chain" id="PRO_5037185217" evidence="1">
    <location>
        <begin position="24"/>
        <end position="216"/>
    </location>
</feature>
<evidence type="ECO:0000256" key="1">
    <source>
        <dbReference type="SAM" id="SignalP"/>
    </source>
</evidence>
<dbReference type="Gene3D" id="2.60.40.680">
    <property type="match status" value="1"/>
</dbReference>
<evidence type="ECO:0000313" key="2">
    <source>
        <dbReference type="EMBL" id="MBK7675272.1"/>
    </source>
</evidence>
<dbReference type="InterPro" id="IPR013424">
    <property type="entry name" value="Ice-binding_C"/>
</dbReference>
<keyword evidence="1" id="KW-0732">Signal</keyword>
<organism evidence="2 3">
    <name type="scientific">Candidatus Accumulibacter proximus</name>
    <dbReference type="NCBI Taxonomy" id="2954385"/>
    <lineage>
        <taxon>Bacteria</taxon>
        <taxon>Pseudomonadati</taxon>
        <taxon>Pseudomonadota</taxon>
        <taxon>Betaproteobacteria</taxon>
        <taxon>Candidatus Accumulibacter</taxon>
    </lineage>
</organism>
<name>A0A935PZP0_9PROT</name>
<dbReference type="AlphaFoldDB" id="A0A935PZP0"/>
<reference evidence="2 3" key="1">
    <citation type="submission" date="2020-10" db="EMBL/GenBank/DDBJ databases">
        <title>Connecting structure to function with the recovery of over 1000 high-quality activated sludge metagenome-assembled genomes encoding full-length rRNA genes using long-read sequencing.</title>
        <authorList>
            <person name="Singleton C.M."/>
            <person name="Petriglieri F."/>
            <person name="Kristensen J.M."/>
            <person name="Kirkegaard R.H."/>
            <person name="Michaelsen T.Y."/>
            <person name="Andersen M.H."/>
            <person name="Karst S.M."/>
            <person name="Dueholm M.S."/>
            <person name="Nielsen P.H."/>
            <person name="Albertsen M."/>
        </authorList>
    </citation>
    <scope>NUCLEOTIDE SEQUENCE [LARGE SCALE GENOMIC DNA]</scope>
    <source>
        <strain evidence="2">EsbW_18-Q3-R4-48_BATAC.285</strain>
    </source>
</reference>
<protein>
    <submittedName>
        <fullName evidence="2">PEP-CTERM sorting domain-containing protein</fullName>
    </submittedName>
</protein>